<comment type="caution">
    <text evidence="1">The sequence shown here is derived from an EMBL/GenBank/DDBJ whole genome shotgun (WGS) entry which is preliminary data.</text>
</comment>
<name>A0ABS6RZQ8_9BACT</name>
<keyword evidence="2" id="KW-1185">Reference proteome</keyword>
<accession>A0ABS6RZQ8</accession>
<sequence length="80" mass="9476">MKFKEDTLSRYIERYPKEVSDIFIELLKTLVPAPYGQESVITRMVQTLLEKGEEEAVTQICNYYGKAGYHFLWNHFKNLI</sequence>
<dbReference type="Proteomes" id="UP001196980">
    <property type="component" value="Unassembled WGS sequence"/>
</dbReference>
<evidence type="ECO:0008006" key="3">
    <source>
        <dbReference type="Google" id="ProtNLM"/>
    </source>
</evidence>
<evidence type="ECO:0000313" key="2">
    <source>
        <dbReference type="Proteomes" id="UP001196980"/>
    </source>
</evidence>
<evidence type="ECO:0000313" key="1">
    <source>
        <dbReference type="EMBL" id="MBV6342092.1"/>
    </source>
</evidence>
<gene>
    <name evidence="1" type="ORF">HWQ67_10890</name>
</gene>
<protein>
    <recommendedName>
        <fullName evidence="3">Transposase</fullName>
    </recommendedName>
</protein>
<dbReference type="EMBL" id="JABXWD010000194">
    <property type="protein sequence ID" value="MBV6342092.1"/>
    <property type="molecule type" value="Genomic_DNA"/>
</dbReference>
<reference evidence="1 2" key="1">
    <citation type="journal article" date="2020" name="J Geophys Res Biogeosci">
        <title>Magnetotaxis as an Adaptation to Enable Bacterial Shuttling of Microbial Sulfur and Sulfur Cycling Across Aquatic Oxic#Anoxic Interfaces.</title>
        <authorList>
            <person name="Li J."/>
            <person name="Liu P."/>
            <person name="Wang J."/>
            <person name="Roberts A.P."/>
            <person name="Pan Y."/>
        </authorList>
    </citation>
    <scope>NUCLEOTIDE SEQUENCE [LARGE SCALE GENOMIC DNA]</scope>
    <source>
        <strain evidence="1 2">MYR-1_YQ</strain>
    </source>
</reference>
<dbReference type="RefSeq" id="WP_218252715.1">
    <property type="nucleotide sequence ID" value="NZ_JABXWD010000194.1"/>
</dbReference>
<organism evidence="1 2">
    <name type="scientific">Candidatus Magnetobacterium casense</name>
    <dbReference type="NCBI Taxonomy" id="1455061"/>
    <lineage>
        <taxon>Bacteria</taxon>
        <taxon>Pseudomonadati</taxon>
        <taxon>Nitrospirota</taxon>
        <taxon>Thermodesulfovibrionia</taxon>
        <taxon>Thermodesulfovibrionales</taxon>
        <taxon>Candidatus Magnetobacteriaceae</taxon>
        <taxon>Candidatus Magnetobacterium</taxon>
    </lineage>
</organism>
<proteinExistence type="predicted"/>